<feature type="signal peptide" evidence="2">
    <location>
        <begin position="1"/>
        <end position="19"/>
    </location>
</feature>
<organism evidence="3 4">
    <name type="scientific">Triplophysa tibetana</name>
    <dbReference type="NCBI Taxonomy" id="1572043"/>
    <lineage>
        <taxon>Eukaryota</taxon>
        <taxon>Metazoa</taxon>
        <taxon>Chordata</taxon>
        <taxon>Craniata</taxon>
        <taxon>Vertebrata</taxon>
        <taxon>Euteleostomi</taxon>
        <taxon>Actinopterygii</taxon>
        <taxon>Neopterygii</taxon>
        <taxon>Teleostei</taxon>
        <taxon>Ostariophysi</taxon>
        <taxon>Cypriniformes</taxon>
        <taxon>Nemacheilidae</taxon>
        <taxon>Triplophysa</taxon>
    </lineage>
</organism>
<protein>
    <submittedName>
        <fullName evidence="3">Uncharacterized protein</fullName>
    </submittedName>
</protein>
<comment type="caution">
    <text evidence="3">The sequence shown here is derived from an EMBL/GenBank/DDBJ whole genome shotgun (WGS) entry which is preliminary data.</text>
</comment>
<dbReference type="Proteomes" id="UP000324632">
    <property type="component" value="Chromosome 21"/>
</dbReference>
<evidence type="ECO:0000313" key="4">
    <source>
        <dbReference type="Proteomes" id="UP000324632"/>
    </source>
</evidence>
<proteinExistence type="predicted"/>
<reference evidence="3 4" key="1">
    <citation type="journal article" date="2019" name="Mol. Ecol. Resour.">
        <title>Chromosome-level genome assembly of Triplophysa tibetana, a fish adapted to the harsh high-altitude environment of the Tibetan Plateau.</title>
        <authorList>
            <person name="Yang X."/>
            <person name="Liu H."/>
            <person name="Ma Z."/>
            <person name="Zou Y."/>
            <person name="Zou M."/>
            <person name="Mao Y."/>
            <person name="Li X."/>
            <person name="Wang H."/>
            <person name="Chen T."/>
            <person name="Wang W."/>
            <person name="Yang R."/>
        </authorList>
    </citation>
    <scope>NUCLEOTIDE SEQUENCE [LARGE SCALE GENOMIC DNA]</scope>
    <source>
        <strain evidence="3">TTIB1903HZAU</strain>
        <tissue evidence="3">Muscle</tissue>
    </source>
</reference>
<dbReference type="PANTHER" id="PTHR21463:SF0">
    <property type="entry name" value="ANGIOPOIETIN-LIKE PROTEIN 8"/>
    <property type="match status" value="1"/>
</dbReference>
<sequence>MQTALRVLCAVLCVTGVLSSPLKAVQNSVKLVSMEEVSVLMYGVLQFSESLHHIYQSTEAKLERVMKAIRRTESEVKKLGLDTEEAVQSERQIKEKLKLIQAQMESLQVQAQESKGMVTMVEQEEAELKKKLTDLEENLNGSLPDKIKDKTVKNTTLLKDLMKWAEEQKIKLKNQTQQLAQLQKQNVV</sequence>
<dbReference type="GO" id="GO:0019216">
    <property type="term" value="P:regulation of lipid metabolic process"/>
    <property type="evidence" value="ECO:0007669"/>
    <property type="project" value="InterPro"/>
</dbReference>
<evidence type="ECO:0000313" key="3">
    <source>
        <dbReference type="EMBL" id="KAA0705411.1"/>
    </source>
</evidence>
<evidence type="ECO:0000256" key="2">
    <source>
        <dbReference type="SAM" id="SignalP"/>
    </source>
</evidence>
<feature type="chain" id="PRO_5022693695" evidence="2">
    <location>
        <begin position="20"/>
        <end position="188"/>
    </location>
</feature>
<dbReference type="GO" id="GO:0070328">
    <property type="term" value="P:triglyceride homeostasis"/>
    <property type="evidence" value="ECO:0007669"/>
    <property type="project" value="InterPro"/>
</dbReference>
<keyword evidence="4" id="KW-1185">Reference proteome</keyword>
<dbReference type="PANTHER" id="PTHR21463">
    <property type="entry name" value="ANGIOPOIETIN-LIKE PROTEIN 8"/>
    <property type="match status" value="1"/>
</dbReference>
<evidence type="ECO:0000256" key="1">
    <source>
        <dbReference type="SAM" id="Coils"/>
    </source>
</evidence>
<feature type="coiled-coil region" evidence="1">
    <location>
        <begin position="55"/>
        <end position="138"/>
    </location>
</feature>
<gene>
    <name evidence="3" type="ORF">E1301_Tti009724</name>
</gene>
<accession>A0A5A9N8P6</accession>
<keyword evidence="1" id="KW-0175">Coiled coil</keyword>
<dbReference type="SUPFAM" id="SSF57997">
    <property type="entry name" value="Tropomyosin"/>
    <property type="match status" value="1"/>
</dbReference>
<name>A0A5A9N8P6_9TELE</name>
<dbReference type="EMBL" id="SOYY01000021">
    <property type="protein sequence ID" value="KAA0705411.1"/>
    <property type="molecule type" value="Genomic_DNA"/>
</dbReference>
<dbReference type="AlphaFoldDB" id="A0A5A9N8P6"/>
<dbReference type="InterPro" id="IPR026614">
    <property type="entry name" value="ANGPTL8"/>
</dbReference>
<keyword evidence="2" id="KW-0732">Signal</keyword>